<comment type="caution">
    <text evidence="4">The sequence shown here is derived from an EMBL/GenBank/DDBJ whole genome shotgun (WGS) entry which is preliminary data.</text>
</comment>
<feature type="region of interest" description="Disordered" evidence="1">
    <location>
        <begin position="28"/>
        <end position="68"/>
    </location>
</feature>
<dbReference type="PROSITE" id="PS51549">
    <property type="entry name" value="DM13"/>
    <property type="match status" value="1"/>
</dbReference>
<sequence length="156" mass="15763">MRKTALAGATILTATLLLTACGTADDGAGDAMSDQTASSQEQSEDMAEDMGDDMAADPRTGTFEGLNDKSVAGTVEVSGTEVVLSGYSSDEGPDLHVYLTNGTDEAAVAAGTEIDVVAFDEASQTFALDGVDVAGYDTVVIHCDKAKAVFGAAALA</sequence>
<feature type="signal peptide" evidence="2">
    <location>
        <begin position="1"/>
        <end position="24"/>
    </location>
</feature>
<reference evidence="4 5" key="1">
    <citation type="submission" date="2020-07" db="EMBL/GenBank/DDBJ databases">
        <title>Sequencing the genomes of 1000 actinobacteria strains.</title>
        <authorList>
            <person name="Klenk H.-P."/>
        </authorList>
    </citation>
    <scope>NUCLEOTIDE SEQUENCE [LARGE SCALE GENOMIC DNA]</scope>
    <source>
        <strain evidence="4 5">DSM 44121</strain>
    </source>
</reference>
<organism evidence="4 5">
    <name type="scientific">Promicromonospora sukumoe</name>
    <dbReference type="NCBI Taxonomy" id="88382"/>
    <lineage>
        <taxon>Bacteria</taxon>
        <taxon>Bacillati</taxon>
        <taxon>Actinomycetota</taxon>
        <taxon>Actinomycetes</taxon>
        <taxon>Micrococcales</taxon>
        <taxon>Promicromonosporaceae</taxon>
        <taxon>Promicromonospora</taxon>
    </lineage>
</organism>
<feature type="compositionally biased region" description="Acidic residues" evidence="1">
    <location>
        <begin position="42"/>
        <end position="55"/>
    </location>
</feature>
<dbReference type="RefSeq" id="WP_182614860.1">
    <property type="nucleotide sequence ID" value="NZ_BAAATF010000005.1"/>
</dbReference>
<dbReference type="InterPro" id="IPR019545">
    <property type="entry name" value="DM13_domain"/>
</dbReference>
<dbReference type="Proteomes" id="UP000540568">
    <property type="component" value="Unassembled WGS sequence"/>
</dbReference>
<evidence type="ECO:0000313" key="4">
    <source>
        <dbReference type="EMBL" id="MBA8807250.1"/>
    </source>
</evidence>
<keyword evidence="5" id="KW-1185">Reference proteome</keyword>
<feature type="domain" description="DM13" evidence="3">
    <location>
        <begin position="61"/>
        <end position="156"/>
    </location>
</feature>
<evidence type="ECO:0000256" key="1">
    <source>
        <dbReference type="SAM" id="MobiDB-lite"/>
    </source>
</evidence>
<evidence type="ECO:0000256" key="2">
    <source>
        <dbReference type="SAM" id="SignalP"/>
    </source>
</evidence>
<evidence type="ECO:0000313" key="5">
    <source>
        <dbReference type="Proteomes" id="UP000540568"/>
    </source>
</evidence>
<name>A0A7W3J6L6_9MICO</name>
<protein>
    <submittedName>
        <fullName evidence="4">Putative small secreted protein</fullName>
    </submittedName>
</protein>
<dbReference type="EMBL" id="JACGWV010000001">
    <property type="protein sequence ID" value="MBA8807250.1"/>
    <property type="molecule type" value="Genomic_DNA"/>
</dbReference>
<keyword evidence="2" id="KW-0732">Signal</keyword>
<accession>A0A7W3J6L6</accession>
<gene>
    <name evidence="4" type="ORF">FHX71_001192</name>
</gene>
<dbReference type="Pfam" id="PF10517">
    <property type="entry name" value="DM13"/>
    <property type="match status" value="1"/>
</dbReference>
<dbReference type="PROSITE" id="PS51257">
    <property type="entry name" value="PROKAR_LIPOPROTEIN"/>
    <property type="match status" value="1"/>
</dbReference>
<evidence type="ECO:0000259" key="3">
    <source>
        <dbReference type="PROSITE" id="PS51549"/>
    </source>
</evidence>
<dbReference type="AlphaFoldDB" id="A0A7W3J6L6"/>
<feature type="chain" id="PRO_5031450937" evidence="2">
    <location>
        <begin position="25"/>
        <end position="156"/>
    </location>
</feature>
<proteinExistence type="predicted"/>